<proteinExistence type="predicted"/>
<dbReference type="EMBL" id="BMRP01000048">
    <property type="protein sequence ID" value="GGU95354.1"/>
    <property type="molecule type" value="Genomic_DNA"/>
</dbReference>
<protein>
    <submittedName>
        <fullName evidence="1">Uncharacterized protein</fullName>
    </submittedName>
</protein>
<accession>A0ABQ2VLB5</accession>
<organism evidence="1 2">
    <name type="scientific">Streptomyces albospinus</name>
    <dbReference type="NCBI Taxonomy" id="285515"/>
    <lineage>
        <taxon>Bacteria</taxon>
        <taxon>Bacillati</taxon>
        <taxon>Actinomycetota</taxon>
        <taxon>Actinomycetes</taxon>
        <taxon>Kitasatosporales</taxon>
        <taxon>Streptomycetaceae</taxon>
        <taxon>Streptomyces</taxon>
    </lineage>
</organism>
<reference evidence="2" key="1">
    <citation type="journal article" date="2019" name="Int. J. Syst. Evol. Microbiol.">
        <title>The Global Catalogue of Microorganisms (GCM) 10K type strain sequencing project: providing services to taxonomists for standard genome sequencing and annotation.</title>
        <authorList>
            <consortium name="The Broad Institute Genomics Platform"/>
            <consortium name="The Broad Institute Genome Sequencing Center for Infectious Disease"/>
            <person name="Wu L."/>
            <person name="Ma J."/>
        </authorList>
    </citation>
    <scope>NUCLEOTIDE SEQUENCE [LARGE SCALE GENOMIC DNA]</scope>
    <source>
        <strain evidence="2">JCM 3399</strain>
    </source>
</reference>
<sequence length="123" mass="12762">MGPAGGVAGGVARSDRAAARRCVPGSLALQRVKITEGYLLLRVVARGRAVGMGGRPLAWRGALSAPSGGLQQTSRILVIVTLCRYEPTHGHTSSVADRTVIRQTPGAGVEFLAPPRSSHPGRT</sequence>
<name>A0ABQ2VLB5_9ACTN</name>
<gene>
    <name evidence="1" type="ORF">GCM10010211_73140</name>
</gene>
<comment type="caution">
    <text evidence="1">The sequence shown here is derived from an EMBL/GenBank/DDBJ whole genome shotgun (WGS) entry which is preliminary data.</text>
</comment>
<evidence type="ECO:0000313" key="1">
    <source>
        <dbReference type="EMBL" id="GGU95354.1"/>
    </source>
</evidence>
<evidence type="ECO:0000313" key="2">
    <source>
        <dbReference type="Proteomes" id="UP000654471"/>
    </source>
</evidence>
<keyword evidence="2" id="KW-1185">Reference proteome</keyword>
<dbReference type="Proteomes" id="UP000654471">
    <property type="component" value="Unassembled WGS sequence"/>
</dbReference>